<evidence type="ECO:0000256" key="4">
    <source>
        <dbReference type="ARBA" id="ARBA00022989"/>
    </source>
</evidence>
<evidence type="ECO:0000256" key="7">
    <source>
        <dbReference type="SAM" id="MobiDB-lite"/>
    </source>
</evidence>
<dbReference type="GO" id="GO:0032977">
    <property type="term" value="F:membrane insertase activity"/>
    <property type="evidence" value="ECO:0007669"/>
    <property type="project" value="InterPro"/>
</dbReference>
<reference evidence="9" key="5">
    <citation type="journal article" date="2021" name="G3 (Bethesda)">
        <title>Aegilops tauschii genome assembly Aet v5.0 features greater sequence contiguity and improved annotation.</title>
        <authorList>
            <person name="Wang L."/>
            <person name="Zhu T."/>
            <person name="Rodriguez J.C."/>
            <person name="Deal K.R."/>
            <person name="Dubcovsky J."/>
            <person name="McGuire P.E."/>
            <person name="Lux T."/>
            <person name="Spannagl M."/>
            <person name="Mayer K.F.X."/>
            <person name="Baldrich P."/>
            <person name="Meyers B.C."/>
            <person name="Huo N."/>
            <person name="Gu Y.Q."/>
            <person name="Zhou H."/>
            <person name="Devos K.M."/>
            <person name="Bennetzen J.L."/>
            <person name="Unver T."/>
            <person name="Budak H."/>
            <person name="Gulick P.J."/>
            <person name="Galiba G."/>
            <person name="Kalapos B."/>
            <person name="Nelson D.R."/>
            <person name="Li P."/>
            <person name="You F.M."/>
            <person name="Luo M.C."/>
            <person name="Dvorak J."/>
        </authorList>
    </citation>
    <scope>NUCLEOTIDE SEQUENCE [LARGE SCALE GENOMIC DNA]</scope>
    <source>
        <strain evidence="9">cv. AL8/78</strain>
    </source>
</reference>
<dbReference type="GO" id="GO:0005743">
    <property type="term" value="C:mitochondrial inner membrane"/>
    <property type="evidence" value="ECO:0007669"/>
    <property type="project" value="TreeGrafter"/>
</dbReference>
<evidence type="ECO:0000259" key="8">
    <source>
        <dbReference type="Pfam" id="PF02096"/>
    </source>
</evidence>
<dbReference type="EnsemblPlants" id="AET4Gv20827500.1">
    <property type="protein sequence ID" value="AET4Gv20827500.1"/>
    <property type="gene ID" value="AET4Gv20827500"/>
</dbReference>
<feature type="region of interest" description="Disordered" evidence="7">
    <location>
        <begin position="427"/>
        <end position="463"/>
    </location>
</feature>
<reference evidence="9" key="4">
    <citation type="submission" date="2019-03" db="UniProtKB">
        <authorList>
            <consortium name="EnsemblPlants"/>
        </authorList>
    </citation>
    <scope>IDENTIFICATION</scope>
</reference>
<feature type="region of interest" description="Disordered" evidence="7">
    <location>
        <begin position="1"/>
        <end position="26"/>
    </location>
</feature>
<dbReference type="PANTHER" id="PTHR12428">
    <property type="entry name" value="OXA1"/>
    <property type="match status" value="1"/>
</dbReference>
<evidence type="ECO:0000256" key="6">
    <source>
        <dbReference type="RuleBase" id="RU003945"/>
    </source>
</evidence>
<evidence type="ECO:0000256" key="5">
    <source>
        <dbReference type="ARBA" id="ARBA00023136"/>
    </source>
</evidence>
<organism evidence="9 10">
    <name type="scientific">Aegilops tauschii subsp. strangulata</name>
    <name type="common">Goatgrass</name>
    <dbReference type="NCBI Taxonomy" id="200361"/>
    <lineage>
        <taxon>Eukaryota</taxon>
        <taxon>Viridiplantae</taxon>
        <taxon>Streptophyta</taxon>
        <taxon>Embryophyta</taxon>
        <taxon>Tracheophyta</taxon>
        <taxon>Spermatophyta</taxon>
        <taxon>Magnoliopsida</taxon>
        <taxon>Liliopsida</taxon>
        <taxon>Poales</taxon>
        <taxon>Poaceae</taxon>
        <taxon>BOP clade</taxon>
        <taxon>Pooideae</taxon>
        <taxon>Triticodae</taxon>
        <taxon>Triticeae</taxon>
        <taxon>Triticinae</taxon>
        <taxon>Aegilops</taxon>
    </lineage>
</organism>
<evidence type="ECO:0000256" key="1">
    <source>
        <dbReference type="ARBA" id="ARBA00004141"/>
    </source>
</evidence>
<proteinExistence type="inferred from homology"/>
<dbReference type="InterPro" id="IPR001708">
    <property type="entry name" value="YidC/ALB3/OXA1/COX18"/>
</dbReference>
<dbReference type="GO" id="GO:0032979">
    <property type="term" value="P:protein insertion into mitochondrial inner membrane from matrix"/>
    <property type="evidence" value="ECO:0007669"/>
    <property type="project" value="TreeGrafter"/>
</dbReference>
<feature type="compositionally biased region" description="Basic and acidic residues" evidence="7">
    <location>
        <begin position="1"/>
        <end position="11"/>
    </location>
</feature>
<evidence type="ECO:0000256" key="3">
    <source>
        <dbReference type="ARBA" id="ARBA00022692"/>
    </source>
</evidence>
<dbReference type="InterPro" id="IPR028055">
    <property type="entry name" value="YidC/Oxa/ALB_C"/>
</dbReference>
<evidence type="ECO:0000256" key="2">
    <source>
        <dbReference type="ARBA" id="ARBA00010583"/>
    </source>
</evidence>
<protein>
    <recommendedName>
        <fullName evidence="8">Membrane insertase YidC/Oxa/ALB C-terminal domain-containing protein</fullName>
    </recommendedName>
</protein>
<evidence type="ECO:0000313" key="10">
    <source>
        <dbReference type="Proteomes" id="UP000015105"/>
    </source>
</evidence>
<dbReference type="Gramene" id="AET4Gv20827500.1">
    <property type="protein sequence ID" value="AET4Gv20827500.1"/>
    <property type="gene ID" value="AET4Gv20827500"/>
</dbReference>
<dbReference type="STRING" id="200361.A0A453J806"/>
<keyword evidence="4" id="KW-1133">Transmembrane helix</keyword>
<sequence>SVPRPRVEYPPRRGLTLSSPPIPTRSRCARRRAAAAAVMAFSARRSLATSLSRHLTRRLHPSLSHLVPSSHRDDNHENASSSTAPRFPTQQAPPHLPSGDLRRRARSQGLAVPLPFGAHLAAHRSFSTSSPGPQIDGILTDPAAGQMDVAAGVLSDAAAAVSPAFPLPFPGEVAAAAADSFPPVAALQYAIDAVHSFTGLNWWASIAVTTILIRTVTIPLLVNQLKSTMKLNAMRPEIEAINMEMRNSMDPQSMLEGKRKLGELFTKRGVNPLTPLKGLFIQGPIFMSFFFAIQNMVEKVPSLKGGGAYWFTDLTTPDELYILPVLTSVTFLATVELNMQEGMEGNPMLQTMKKFSRILALMTIPFTMHFPKAIFCYWVTANLFSLGYGFALRKTAVRYFLNLPEVVPQPEAAQVSTFNLFEAPKPVSAVDTPTGNNGDSPTGDNGDSPTAANGSEQSNAELSDRVVFLEKKIAELERRAKARGESQE</sequence>
<keyword evidence="5" id="KW-0472">Membrane</keyword>
<comment type="similarity">
    <text evidence="2">Belongs to the OXA1/ALB3/YidC (TC 2.A.9.2) family.</text>
</comment>
<reference evidence="9" key="3">
    <citation type="journal article" date="2017" name="Nature">
        <title>Genome sequence of the progenitor of the wheat D genome Aegilops tauschii.</title>
        <authorList>
            <person name="Luo M.C."/>
            <person name="Gu Y.Q."/>
            <person name="Puiu D."/>
            <person name="Wang H."/>
            <person name="Twardziok S.O."/>
            <person name="Deal K.R."/>
            <person name="Huo N."/>
            <person name="Zhu T."/>
            <person name="Wang L."/>
            <person name="Wang Y."/>
            <person name="McGuire P.E."/>
            <person name="Liu S."/>
            <person name="Long H."/>
            <person name="Ramasamy R.K."/>
            <person name="Rodriguez J.C."/>
            <person name="Van S.L."/>
            <person name="Yuan L."/>
            <person name="Wang Z."/>
            <person name="Xia Z."/>
            <person name="Xiao L."/>
            <person name="Anderson O.D."/>
            <person name="Ouyang S."/>
            <person name="Liang Y."/>
            <person name="Zimin A.V."/>
            <person name="Pertea G."/>
            <person name="Qi P."/>
            <person name="Bennetzen J.L."/>
            <person name="Dai X."/>
            <person name="Dawson M.W."/>
            <person name="Muller H.G."/>
            <person name="Kugler K."/>
            <person name="Rivarola-Duarte L."/>
            <person name="Spannagl M."/>
            <person name="Mayer K.F.X."/>
            <person name="Lu F.H."/>
            <person name="Bevan M.W."/>
            <person name="Leroy P."/>
            <person name="Li P."/>
            <person name="You F.M."/>
            <person name="Sun Q."/>
            <person name="Liu Z."/>
            <person name="Lyons E."/>
            <person name="Wicker T."/>
            <person name="Salzberg S.L."/>
            <person name="Devos K.M."/>
            <person name="Dvorak J."/>
        </authorList>
    </citation>
    <scope>NUCLEOTIDE SEQUENCE [LARGE SCALE GENOMIC DNA]</scope>
    <source>
        <strain evidence="9">cv. AL8/78</strain>
    </source>
</reference>
<accession>A0A453J806</accession>
<evidence type="ECO:0000313" key="9">
    <source>
        <dbReference type="EnsemblPlants" id="AET4Gv20827500.1"/>
    </source>
</evidence>
<feature type="compositionally biased region" description="Polar residues" evidence="7">
    <location>
        <begin position="78"/>
        <end position="92"/>
    </location>
</feature>
<comment type="subcellular location">
    <subcellularLocation>
        <location evidence="1 6">Membrane</location>
        <topology evidence="1 6">Multi-pass membrane protein</topology>
    </subcellularLocation>
</comment>
<dbReference type="AlphaFoldDB" id="A0A453J806"/>
<dbReference type="PANTHER" id="PTHR12428:SF34">
    <property type="entry name" value="MITOCHONDRIAL INNER MEMBRANE PROTEIN OXA1-LIKE"/>
    <property type="match status" value="1"/>
</dbReference>
<feature type="compositionally biased region" description="Polar residues" evidence="7">
    <location>
        <begin position="431"/>
        <end position="461"/>
    </location>
</feature>
<keyword evidence="10" id="KW-1185">Reference proteome</keyword>
<dbReference type="Proteomes" id="UP000015105">
    <property type="component" value="Chromosome 4D"/>
</dbReference>
<reference evidence="10" key="1">
    <citation type="journal article" date="2014" name="Science">
        <title>Ancient hybridizations among the ancestral genomes of bread wheat.</title>
        <authorList>
            <consortium name="International Wheat Genome Sequencing Consortium,"/>
            <person name="Marcussen T."/>
            <person name="Sandve S.R."/>
            <person name="Heier L."/>
            <person name="Spannagl M."/>
            <person name="Pfeifer M."/>
            <person name="Jakobsen K.S."/>
            <person name="Wulff B.B."/>
            <person name="Steuernagel B."/>
            <person name="Mayer K.F."/>
            <person name="Olsen O.A."/>
        </authorList>
    </citation>
    <scope>NUCLEOTIDE SEQUENCE [LARGE SCALE GENOMIC DNA]</scope>
    <source>
        <strain evidence="10">cv. AL8/78</strain>
    </source>
</reference>
<comment type="similarity">
    <text evidence="6">Belongs to the OXA1/ALB3/YidC family.</text>
</comment>
<feature type="domain" description="Membrane insertase YidC/Oxa/ALB C-terminal" evidence="8">
    <location>
        <begin position="202"/>
        <end position="390"/>
    </location>
</feature>
<name>A0A453J806_AEGTS</name>
<dbReference type="Pfam" id="PF02096">
    <property type="entry name" value="60KD_IMP"/>
    <property type="match status" value="1"/>
</dbReference>
<dbReference type="CDD" id="cd20069">
    <property type="entry name" value="5TM_Oxa1-like"/>
    <property type="match status" value="1"/>
</dbReference>
<reference evidence="10" key="2">
    <citation type="journal article" date="2017" name="Nat. Plants">
        <title>The Aegilops tauschii genome reveals multiple impacts of transposons.</title>
        <authorList>
            <person name="Zhao G."/>
            <person name="Zou C."/>
            <person name="Li K."/>
            <person name="Wang K."/>
            <person name="Li T."/>
            <person name="Gao L."/>
            <person name="Zhang X."/>
            <person name="Wang H."/>
            <person name="Yang Z."/>
            <person name="Liu X."/>
            <person name="Jiang W."/>
            <person name="Mao L."/>
            <person name="Kong X."/>
            <person name="Jiao Y."/>
            <person name="Jia J."/>
        </authorList>
    </citation>
    <scope>NUCLEOTIDE SEQUENCE [LARGE SCALE GENOMIC DNA]</scope>
    <source>
        <strain evidence="10">cv. AL8/78</strain>
    </source>
</reference>
<keyword evidence="3 6" id="KW-0812">Transmembrane</keyword>
<feature type="region of interest" description="Disordered" evidence="7">
    <location>
        <begin position="62"/>
        <end position="102"/>
    </location>
</feature>
<dbReference type="NCBIfam" id="TIGR03592">
    <property type="entry name" value="yidC_oxa1_cterm"/>
    <property type="match status" value="1"/>
</dbReference>